<dbReference type="OrthoDB" id="5442761at2"/>
<dbReference type="Gene3D" id="3.30.450.40">
    <property type="match status" value="1"/>
</dbReference>
<evidence type="ECO:0000313" key="2">
    <source>
        <dbReference type="EMBL" id="ACM92522.1"/>
    </source>
</evidence>
<feature type="transmembrane region" description="Helical" evidence="1">
    <location>
        <begin position="35"/>
        <end position="60"/>
    </location>
</feature>
<keyword evidence="1" id="KW-1133">Transmembrane helix</keyword>
<evidence type="ECO:0000256" key="1">
    <source>
        <dbReference type="SAM" id="Phobius"/>
    </source>
</evidence>
<feature type="transmembrane region" description="Helical" evidence="1">
    <location>
        <begin position="66"/>
        <end position="87"/>
    </location>
</feature>
<dbReference type="AlphaFoldDB" id="B9L636"/>
<dbReference type="Proteomes" id="UP000000448">
    <property type="component" value="Chromosome"/>
</dbReference>
<dbReference type="InterPro" id="IPR038367">
    <property type="entry name" value="PelD_GGDEF_sf"/>
</dbReference>
<dbReference type="eggNOG" id="COG2203">
    <property type="taxonomic scope" value="Bacteria"/>
</dbReference>
<dbReference type="EMBL" id="CP001279">
    <property type="protein sequence ID" value="ACM92522.1"/>
    <property type="molecule type" value="Genomic_DNA"/>
</dbReference>
<gene>
    <name evidence="2" type="ordered locus">NAMH_1432</name>
</gene>
<evidence type="ECO:0000313" key="3">
    <source>
        <dbReference type="Proteomes" id="UP000000448"/>
    </source>
</evidence>
<proteinExistence type="predicted"/>
<keyword evidence="1" id="KW-0812">Transmembrane</keyword>
<dbReference type="InterPro" id="IPR029016">
    <property type="entry name" value="GAF-like_dom_sf"/>
</dbReference>
<protein>
    <recommendedName>
        <fullName evidence="4">PelD GGDEF domain-containing protein</fullName>
    </recommendedName>
</protein>
<feature type="transmembrane region" description="Helical" evidence="1">
    <location>
        <begin position="6"/>
        <end position="23"/>
    </location>
</feature>
<accession>B9L636</accession>
<dbReference type="KEGG" id="nam:NAMH_1432"/>
<organism evidence="2 3">
    <name type="scientific">Nautilia profundicola (strain ATCC BAA-1463 / DSM 18972 / AmH)</name>
    <dbReference type="NCBI Taxonomy" id="598659"/>
    <lineage>
        <taxon>Bacteria</taxon>
        <taxon>Pseudomonadati</taxon>
        <taxon>Campylobacterota</taxon>
        <taxon>Epsilonproteobacteria</taxon>
        <taxon>Nautiliales</taxon>
        <taxon>Nautiliaceae</taxon>
        <taxon>Nautilia</taxon>
    </lineage>
</organism>
<reference evidence="2 3" key="1">
    <citation type="journal article" date="2009" name="PLoS Genet.">
        <title>Adaptations to submarine hydrothermal environments exemplified by the genome of Nautilia profundicola.</title>
        <authorList>
            <person name="Campbell B.J."/>
            <person name="Smith J.L."/>
            <person name="Hanson T.E."/>
            <person name="Klotz M.G."/>
            <person name="Stein L.Y."/>
            <person name="Lee C.K."/>
            <person name="Wu D."/>
            <person name="Robinson J.M."/>
            <person name="Khouri H.M."/>
            <person name="Eisen J.A."/>
            <person name="Cary S.C."/>
        </authorList>
    </citation>
    <scope>NUCLEOTIDE SEQUENCE [LARGE SCALE GENOMIC DNA]</scope>
    <source>
        <strain evidence="3">ATCC BAA-1463 / DSM 18972 / AmH</strain>
    </source>
</reference>
<evidence type="ECO:0008006" key="4">
    <source>
        <dbReference type="Google" id="ProtNLM"/>
    </source>
</evidence>
<name>B9L636_NAUPA</name>
<dbReference type="Gene3D" id="3.30.70.2880">
    <property type="match status" value="1"/>
</dbReference>
<keyword evidence="1" id="KW-0472">Membrane</keyword>
<dbReference type="RefSeq" id="WP_012663893.1">
    <property type="nucleotide sequence ID" value="NC_012115.1"/>
</dbReference>
<dbReference type="HOGENOM" id="CLU_046136_1_0_7"/>
<dbReference type="STRING" id="598659.NAMH_1432"/>
<keyword evidence="3" id="KW-1185">Reference proteome</keyword>
<sequence>MKLYALIETFVIFIVLVLFNYFFSPKEMFYSEYLINIYLYALIIISLFYGFIYSLVFYILYFAAQYFFLGSVDIFMLSHYFIFLLIFSEFKYFWNRKLEKLNEENSFLKRRVEDLGNAYYLLKISHDELEKNYILKPFSIREILKEIKESIKKDKNKSIDIFLNLLKKLFKLEQASLFFKKEDGDYELKGNIGEKINLDMDDELVKQVLENKHLSYSINTDNSSKYIAVIPVVSLSDELKGLFVIKSMPFFSLSKDNLITISLFLTYFVNLLNIPEKYHKYVIDPLVAKEIESLRYLSKKYGIKNHIVIFNIKNPLQSVQISKMIRGVDIFFEYKDKLVVILPFTNEIGVNQFLNKVLRKIDVEYKVYDLMQMDLDNLNKALNEDS</sequence>